<evidence type="ECO:0000313" key="1">
    <source>
        <dbReference type="EMBL" id="SEB95341.1"/>
    </source>
</evidence>
<evidence type="ECO:0000313" key="2">
    <source>
        <dbReference type="Proteomes" id="UP000198992"/>
    </source>
</evidence>
<reference evidence="1 2" key="1">
    <citation type="submission" date="2016-10" db="EMBL/GenBank/DDBJ databases">
        <authorList>
            <person name="de Groot N.N."/>
        </authorList>
    </citation>
    <scope>NUCLEOTIDE SEQUENCE [LARGE SCALE GENOMIC DNA]</scope>
    <source>
        <strain evidence="1 2">MT12</strain>
    </source>
</reference>
<sequence length="192" mass="21256">MNAALHNPGGKVKLRLADGVAGDAMFWGENDCYRPMLTRKWANLFTAGTRLPNNFVLWIGMNPSVADANVDDPTMNKVIDFSMEWGFDGLAMMNVCDYRATQPAALLKPGVAPRSKGNLPLIRDTAKQAARIVCAWGNLHRNLVHFAVDAEDALRRDGHEMWCLGLNKGGTPKHPLYVRGDTPLVRFKEVPL</sequence>
<dbReference type="InterPro" id="IPR012441">
    <property type="entry name" value="DUF1643"/>
</dbReference>
<evidence type="ECO:0008006" key="3">
    <source>
        <dbReference type="Google" id="ProtNLM"/>
    </source>
</evidence>
<name>A0A1H4NJG1_9BRAD</name>
<accession>A0A1H4NJG1</accession>
<organism evidence="1 2">
    <name type="scientific">Bradyrhizobium erythrophlei</name>
    <dbReference type="NCBI Taxonomy" id="1437360"/>
    <lineage>
        <taxon>Bacteria</taxon>
        <taxon>Pseudomonadati</taxon>
        <taxon>Pseudomonadota</taxon>
        <taxon>Alphaproteobacteria</taxon>
        <taxon>Hyphomicrobiales</taxon>
        <taxon>Nitrobacteraceae</taxon>
        <taxon>Bradyrhizobium</taxon>
    </lineage>
</organism>
<dbReference type="Proteomes" id="UP000198992">
    <property type="component" value="Unassembled WGS sequence"/>
</dbReference>
<dbReference type="OrthoDB" id="9807577at2"/>
<dbReference type="EMBL" id="FNTH01000001">
    <property type="protein sequence ID" value="SEB95341.1"/>
    <property type="molecule type" value="Genomic_DNA"/>
</dbReference>
<protein>
    <recommendedName>
        <fullName evidence="3">DUF1643 domain-containing protein</fullName>
    </recommendedName>
</protein>
<dbReference type="Pfam" id="PF07799">
    <property type="entry name" value="DUF1643"/>
    <property type="match status" value="1"/>
</dbReference>
<proteinExistence type="predicted"/>
<dbReference type="RefSeq" id="WP_092114172.1">
    <property type="nucleotide sequence ID" value="NZ_FNTH01000001.1"/>
</dbReference>
<gene>
    <name evidence="1" type="ORF">SAMN05444164_0648</name>
</gene>
<dbReference type="AlphaFoldDB" id="A0A1H4NJG1"/>